<name>A0AAP2W948_9FIRM</name>
<dbReference type="SUPFAM" id="SSF51206">
    <property type="entry name" value="cAMP-binding domain-like"/>
    <property type="match status" value="1"/>
</dbReference>
<evidence type="ECO:0000259" key="4">
    <source>
        <dbReference type="PROSITE" id="PS50042"/>
    </source>
</evidence>
<sequence length="224" mass="25492">MPAKVSILDHISQEEYKRMMVCFRAVERNYMPGEIITTFGQGSALVGILLDGEAVVMRTHFDGRQTILEQLEEGDIFGETLSAAASEASLIQIISYKKTRIQFIDYGHLVKRCSNACSFHSQLVSNALMLISQKAVHLSERLDILSQRTIRDKLLSYFSLLSRKNHSESFELPFTMSDLADYLSVDRSAMMRELKKMREEGLVNVNKRAVTFPTAKQELSMWKS</sequence>
<keyword evidence="7" id="KW-1185">Reference proteome</keyword>
<evidence type="ECO:0000256" key="1">
    <source>
        <dbReference type="ARBA" id="ARBA00023015"/>
    </source>
</evidence>
<dbReference type="PROSITE" id="PS50042">
    <property type="entry name" value="CNMP_BINDING_3"/>
    <property type="match status" value="1"/>
</dbReference>
<keyword evidence="1" id="KW-0805">Transcription regulation</keyword>
<feature type="domain" description="Cyclic nucleotide-binding" evidence="4">
    <location>
        <begin position="7"/>
        <end position="79"/>
    </location>
</feature>
<feature type="domain" description="HTH crp-type" evidence="5">
    <location>
        <begin position="148"/>
        <end position="216"/>
    </location>
</feature>
<dbReference type="Proteomes" id="UP001299265">
    <property type="component" value="Unassembled WGS sequence"/>
</dbReference>
<dbReference type="EMBL" id="JAJNOR010000001">
    <property type="protein sequence ID" value="MCD2491319.1"/>
    <property type="molecule type" value="Genomic_DNA"/>
</dbReference>
<keyword evidence="2" id="KW-0238">DNA-binding</keyword>
<organism evidence="6 7">
    <name type="scientific">Lientehia hominis</name>
    <dbReference type="NCBI Taxonomy" id="2897778"/>
    <lineage>
        <taxon>Bacteria</taxon>
        <taxon>Bacillati</taxon>
        <taxon>Bacillota</taxon>
        <taxon>Clostridia</taxon>
        <taxon>Lachnospirales</taxon>
        <taxon>Lachnospiraceae</taxon>
        <taxon>Lientehia</taxon>
    </lineage>
</organism>
<keyword evidence="3" id="KW-0804">Transcription</keyword>
<dbReference type="InterPro" id="IPR036390">
    <property type="entry name" value="WH_DNA-bd_sf"/>
</dbReference>
<dbReference type="InterPro" id="IPR018490">
    <property type="entry name" value="cNMP-bd_dom_sf"/>
</dbReference>
<dbReference type="SUPFAM" id="SSF46785">
    <property type="entry name" value="Winged helix' DNA-binding domain"/>
    <property type="match status" value="1"/>
</dbReference>
<dbReference type="GO" id="GO:0003677">
    <property type="term" value="F:DNA binding"/>
    <property type="evidence" value="ECO:0007669"/>
    <property type="project" value="UniProtKB-KW"/>
</dbReference>
<dbReference type="Gene3D" id="2.60.120.10">
    <property type="entry name" value="Jelly Rolls"/>
    <property type="match status" value="1"/>
</dbReference>
<comment type="caution">
    <text evidence="6">The sequence shown here is derived from an EMBL/GenBank/DDBJ whole genome shotgun (WGS) entry which is preliminary data.</text>
</comment>
<reference evidence="6 7" key="1">
    <citation type="submission" date="2021-11" db="EMBL/GenBank/DDBJ databases">
        <title>Lacrimispora sp. nov. NSJ-141 isolated from human feces.</title>
        <authorList>
            <person name="Abdugheni R."/>
        </authorList>
    </citation>
    <scope>NUCLEOTIDE SEQUENCE [LARGE SCALE GENOMIC DNA]</scope>
    <source>
        <strain evidence="6 7">NSJ-141</strain>
    </source>
</reference>
<dbReference type="PROSITE" id="PS51063">
    <property type="entry name" value="HTH_CRP_2"/>
    <property type="match status" value="1"/>
</dbReference>
<dbReference type="InterPro" id="IPR000595">
    <property type="entry name" value="cNMP-bd_dom"/>
</dbReference>
<proteinExistence type="predicted"/>
<evidence type="ECO:0000313" key="6">
    <source>
        <dbReference type="EMBL" id="MCD2491319.1"/>
    </source>
</evidence>
<dbReference type="GO" id="GO:0006355">
    <property type="term" value="P:regulation of DNA-templated transcription"/>
    <property type="evidence" value="ECO:0007669"/>
    <property type="project" value="InterPro"/>
</dbReference>
<evidence type="ECO:0000259" key="5">
    <source>
        <dbReference type="PROSITE" id="PS51063"/>
    </source>
</evidence>
<dbReference type="InterPro" id="IPR012318">
    <property type="entry name" value="HTH_CRP"/>
</dbReference>
<evidence type="ECO:0000256" key="2">
    <source>
        <dbReference type="ARBA" id="ARBA00023125"/>
    </source>
</evidence>
<accession>A0AAP2W948</accession>
<dbReference type="Pfam" id="PF13545">
    <property type="entry name" value="HTH_Crp_2"/>
    <property type="match status" value="1"/>
</dbReference>
<evidence type="ECO:0000256" key="3">
    <source>
        <dbReference type="ARBA" id="ARBA00023163"/>
    </source>
</evidence>
<dbReference type="CDD" id="cd00038">
    <property type="entry name" value="CAP_ED"/>
    <property type="match status" value="1"/>
</dbReference>
<dbReference type="RefSeq" id="WP_231061259.1">
    <property type="nucleotide sequence ID" value="NZ_JAJNOR010000001.1"/>
</dbReference>
<evidence type="ECO:0000313" key="7">
    <source>
        <dbReference type="Proteomes" id="UP001299265"/>
    </source>
</evidence>
<dbReference type="Pfam" id="PF00027">
    <property type="entry name" value="cNMP_binding"/>
    <property type="match status" value="1"/>
</dbReference>
<gene>
    <name evidence="6" type="ORF">LQE92_01590</name>
</gene>
<dbReference type="AlphaFoldDB" id="A0AAP2W948"/>
<dbReference type="InterPro" id="IPR014710">
    <property type="entry name" value="RmlC-like_jellyroll"/>
</dbReference>
<protein>
    <submittedName>
        <fullName evidence="6">Crp/Fnr family transcriptional regulator</fullName>
    </submittedName>
</protein>